<gene>
    <name evidence="2" type="ORF">EUV02_10210</name>
</gene>
<dbReference type="PRINTS" id="PR00598">
    <property type="entry name" value="HTHMARR"/>
</dbReference>
<dbReference type="EMBL" id="SIHO01000002">
    <property type="protein sequence ID" value="TFU03527.1"/>
    <property type="molecule type" value="Genomic_DNA"/>
</dbReference>
<dbReference type="GO" id="GO:0003700">
    <property type="term" value="F:DNA-binding transcription factor activity"/>
    <property type="evidence" value="ECO:0007669"/>
    <property type="project" value="InterPro"/>
</dbReference>
<dbReference type="PROSITE" id="PS50995">
    <property type="entry name" value="HTH_MARR_2"/>
    <property type="match status" value="1"/>
</dbReference>
<reference evidence="2 3" key="1">
    <citation type="submission" date="2019-02" db="EMBL/GenBank/DDBJ databases">
        <title>Polymorphobacter sp. isolated from the lake at the Tibet of China.</title>
        <authorList>
            <person name="Li A."/>
        </authorList>
    </citation>
    <scope>NUCLEOTIDE SEQUENCE [LARGE SCALE GENOMIC DNA]</scope>
    <source>
        <strain evidence="2 3">DJ1R-1</strain>
    </source>
</reference>
<keyword evidence="3" id="KW-1185">Reference proteome</keyword>
<feature type="domain" description="HTH marR-type" evidence="1">
    <location>
        <begin position="1"/>
        <end position="141"/>
    </location>
</feature>
<dbReference type="PANTHER" id="PTHR39515">
    <property type="entry name" value="CONSERVED PROTEIN"/>
    <property type="match status" value="1"/>
</dbReference>
<dbReference type="SMART" id="SM00347">
    <property type="entry name" value="HTH_MARR"/>
    <property type="match status" value="1"/>
</dbReference>
<evidence type="ECO:0000259" key="1">
    <source>
        <dbReference type="PROSITE" id="PS50995"/>
    </source>
</evidence>
<dbReference type="Pfam" id="PF12802">
    <property type="entry name" value="MarR_2"/>
    <property type="match status" value="1"/>
</dbReference>
<sequence length="148" mass="16437">MLDPRPAAAFAVFTEIGIINQLATRSFEQLLPSGLSLPQFAVLDHLMRLDGDWSPARLANAFQVPRPTMTNTLQRLHAAGLVDYAPDPRDRRGKLVVITKKGRVVRDRSRAAVEPMLKQIGKALPASLFGTLLSELIKLREWLDAARD</sequence>
<comment type="caution">
    <text evidence="2">The sequence shown here is derived from an EMBL/GenBank/DDBJ whole genome shotgun (WGS) entry which is preliminary data.</text>
</comment>
<evidence type="ECO:0000313" key="2">
    <source>
        <dbReference type="EMBL" id="TFU03527.1"/>
    </source>
</evidence>
<dbReference type="InterPro" id="IPR036390">
    <property type="entry name" value="WH_DNA-bd_sf"/>
</dbReference>
<dbReference type="InterPro" id="IPR052526">
    <property type="entry name" value="HTH-type_Bedaq_tolerance"/>
</dbReference>
<name>A0A4Y9ENB8_9SPHN</name>
<dbReference type="RefSeq" id="WP_135246119.1">
    <property type="nucleotide sequence ID" value="NZ_SIHO01000002.1"/>
</dbReference>
<dbReference type="OrthoDB" id="6400670at2"/>
<dbReference type="PANTHER" id="PTHR39515:SF2">
    <property type="entry name" value="HTH-TYPE TRANSCRIPTIONAL REGULATOR RV0880"/>
    <property type="match status" value="1"/>
</dbReference>
<evidence type="ECO:0000313" key="3">
    <source>
        <dbReference type="Proteomes" id="UP000297737"/>
    </source>
</evidence>
<organism evidence="2 3">
    <name type="scientific">Glacieibacterium arshaanense</name>
    <dbReference type="NCBI Taxonomy" id="2511025"/>
    <lineage>
        <taxon>Bacteria</taxon>
        <taxon>Pseudomonadati</taxon>
        <taxon>Pseudomonadota</taxon>
        <taxon>Alphaproteobacteria</taxon>
        <taxon>Sphingomonadales</taxon>
        <taxon>Sphingosinicellaceae</taxon>
        <taxon>Glacieibacterium</taxon>
    </lineage>
</organism>
<accession>A0A4Y9ENB8</accession>
<dbReference type="InterPro" id="IPR000835">
    <property type="entry name" value="HTH_MarR-typ"/>
</dbReference>
<protein>
    <submittedName>
        <fullName evidence="2">MarR family transcriptional regulator</fullName>
    </submittedName>
</protein>
<dbReference type="Gene3D" id="1.10.10.10">
    <property type="entry name" value="Winged helix-like DNA-binding domain superfamily/Winged helix DNA-binding domain"/>
    <property type="match status" value="1"/>
</dbReference>
<dbReference type="Proteomes" id="UP000297737">
    <property type="component" value="Unassembled WGS sequence"/>
</dbReference>
<dbReference type="InterPro" id="IPR036388">
    <property type="entry name" value="WH-like_DNA-bd_sf"/>
</dbReference>
<dbReference type="SUPFAM" id="SSF46785">
    <property type="entry name" value="Winged helix' DNA-binding domain"/>
    <property type="match status" value="1"/>
</dbReference>
<dbReference type="AlphaFoldDB" id="A0A4Y9ENB8"/>
<proteinExistence type="predicted"/>